<dbReference type="SUPFAM" id="SSF159888">
    <property type="entry name" value="YdhG-like"/>
    <property type="match status" value="1"/>
</dbReference>
<keyword evidence="3" id="KW-1185">Reference proteome</keyword>
<name>A0A8T8K6G2_9EURY</name>
<dbReference type="EMBL" id="CP058560">
    <property type="protein sequence ID" value="QUH23075.1"/>
    <property type="molecule type" value="Genomic_DNA"/>
</dbReference>
<accession>A0A8T8K6G2</accession>
<reference evidence="2" key="1">
    <citation type="submission" date="2020-07" db="EMBL/GenBank/DDBJ databases">
        <title>Methanobacterium. sp. MethCan genome.</title>
        <authorList>
            <person name="Postec A."/>
            <person name="Quemeneur M."/>
        </authorList>
    </citation>
    <scope>NUCLEOTIDE SEQUENCE</scope>
    <source>
        <strain evidence="2">MethCAN</strain>
    </source>
</reference>
<dbReference type="Proteomes" id="UP000681041">
    <property type="component" value="Chromosome"/>
</dbReference>
<feature type="domain" description="YdhG-like" evidence="1">
    <location>
        <begin position="16"/>
        <end position="97"/>
    </location>
</feature>
<gene>
    <name evidence="2" type="ORF">HYG87_04470</name>
</gene>
<evidence type="ECO:0000313" key="2">
    <source>
        <dbReference type="EMBL" id="QUH23075.1"/>
    </source>
</evidence>
<dbReference type="OrthoDB" id="382011at2157"/>
<organism evidence="2 3">
    <name type="scientific">Methanobacterium alkalithermotolerans</name>
    <dbReference type="NCBI Taxonomy" id="2731220"/>
    <lineage>
        <taxon>Archaea</taxon>
        <taxon>Methanobacteriati</taxon>
        <taxon>Methanobacteriota</taxon>
        <taxon>Methanomada group</taxon>
        <taxon>Methanobacteria</taxon>
        <taxon>Methanobacteriales</taxon>
        <taxon>Methanobacteriaceae</taxon>
        <taxon>Methanobacterium</taxon>
    </lineage>
</organism>
<dbReference type="InterPro" id="IPR014922">
    <property type="entry name" value="YdhG-like"/>
</dbReference>
<evidence type="ECO:0000259" key="1">
    <source>
        <dbReference type="Pfam" id="PF08818"/>
    </source>
</evidence>
<sequence length="103" mass="12354">MIFPRKRLLLKSEKKIFDIDSDLDEEIKWNNLTYRKKRPLFGIVIHKNHINLEFWQGTLLKDPDNLIEGTGKKIRHYKIRNEDDINIHLEDFIKQAISLDSKP</sequence>
<dbReference type="Gene3D" id="3.90.1150.200">
    <property type="match status" value="1"/>
</dbReference>
<protein>
    <submittedName>
        <fullName evidence="2">DUF1801 domain-containing protein</fullName>
    </submittedName>
</protein>
<dbReference type="RefSeq" id="WP_211534023.1">
    <property type="nucleotide sequence ID" value="NZ_CP058560.1"/>
</dbReference>
<proteinExistence type="predicted"/>
<dbReference type="Pfam" id="PF08818">
    <property type="entry name" value="DUF1801"/>
    <property type="match status" value="1"/>
</dbReference>
<dbReference type="AlphaFoldDB" id="A0A8T8K6G2"/>
<evidence type="ECO:0000313" key="3">
    <source>
        <dbReference type="Proteomes" id="UP000681041"/>
    </source>
</evidence>
<dbReference type="GeneID" id="64819993"/>
<dbReference type="KEGG" id="meme:HYG87_04470"/>